<sequence>MLCRGPNYECNLYWGNTSSLEVVVWWFLKSSGVCEIVARTNGSGRLSSSVLSDEFGSLGTNTDNSSYLGTILGVADRGRGKFIPAYGLLGGGLQAKGRVNTHGSKDRLM</sequence>
<protein>
    <submittedName>
        <fullName evidence="1">Uncharacterized protein</fullName>
    </submittedName>
</protein>
<reference evidence="1 2" key="1">
    <citation type="submission" date="2019-04" db="EMBL/GenBank/DDBJ databases">
        <title>An improved genome assembly and genetic linkage map for asparagus bean, Vigna unguiculata ssp. sesquipedialis.</title>
        <authorList>
            <person name="Xia Q."/>
            <person name="Zhang R."/>
            <person name="Dong Y."/>
        </authorList>
    </citation>
    <scope>NUCLEOTIDE SEQUENCE [LARGE SCALE GENOMIC DNA]</scope>
    <source>
        <tissue evidence="1">Leaf</tissue>
    </source>
</reference>
<evidence type="ECO:0000313" key="1">
    <source>
        <dbReference type="EMBL" id="QCE10719.1"/>
    </source>
</evidence>
<accession>A0A4D6NDV3</accession>
<evidence type="ECO:0000313" key="2">
    <source>
        <dbReference type="Proteomes" id="UP000501690"/>
    </source>
</evidence>
<keyword evidence="2" id="KW-1185">Reference proteome</keyword>
<proteinExistence type="predicted"/>
<dbReference type="Proteomes" id="UP000501690">
    <property type="component" value="Linkage Group LG10"/>
</dbReference>
<dbReference type="EMBL" id="CP039354">
    <property type="protein sequence ID" value="QCE10719.1"/>
    <property type="molecule type" value="Genomic_DNA"/>
</dbReference>
<dbReference type="AlphaFoldDB" id="A0A4D6NDV3"/>
<gene>
    <name evidence="1" type="ORF">DEO72_LG10g1950</name>
</gene>
<organism evidence="1 2">
    <name type="scientific">Vigna unguiculata</name>
    <name type="common">Cowpea</name>
    <dbReference type="NCBI Taxonomy" id="3917"/>
    <lineage>
        <taxon>Eukaryota</taxon>
        <taxon>Viridiplantae</taxon>
        <taxon>Streptophyta</taxon>
        <taxon>Embryophyta</taxon>
        <taxon>Tracheophyta</taxon>
        <taxon>Spermatophyta</taxon>
        <taxon>Magnoliopsida</taxon>
        <taxon>eudicotyledons</taxon>
        <taxon>Gunneridae</taxon>
        <taxon>Pentapetalae</taxon>
        <taxon>rosids</taxon>
        <taxon>fabids</taxon>
        <taxon>Fabales</taxon>
        <taxon>Fabaceae</taxon>
        <taxon>Papilionoideae</taxon>
        <taxon>50 kb inversion clade</taxon>
        <taxon>NPAAA clade</taxon>
        <taxon>indigoferoid/millettioid clade</taxon>
        <taxon>Phaseoleae</taxon>
        <taxon>Vigna</taxon>
    </lineage>
</organism>
<name>A0A4D6NDV3_VIGUN</name>